<organism evidence="5 6">
    <name type="scientific">Saccharothrix variisporea</name>
    <dbReference type="NCBI Taxonomy" id="543527"/>
    <lineage>
        <taxon>Bacteria</taxon>
        <taxon>Bacillati</taxon>
        <taxon>Actinomycetota</taxon>
        <taxon>Actinomycetes</taxon>
        <taxon>Pseudonocardiales</taxon>
        <taxon>Pseudonocardiaceae</taxon>
        <taxon>Saccharothrix</taxon>
    </lineage>
</organism>
<name>A0A495X918_9PSEU</name>
<dbReference type="OrthoDB" id="9809878at2"/>
<evidence type="ECO:0000313" key="5">
    <source>
        <dbReference type="EMBL" id="RKT69364.1"/>
    </source>
</evidence>
<evidence type="ECO:0000256" key="1">
    <source>
        <dbReference type="ARBA" id="ARBA00023125"/>
    </source>
</evidence>
<dbReference type="Pfam" id="PF00436">
    <property type="entry name" value="SSB"/>
    <property type="match status" value="1"/>
</dbReference>
<comment type="caution">
    <text evidence="2">Lacks conserved residue(s) required for the propagation of feature annotation.</text>
</comment>
<keyword evidence="6" id="KW-1185">Reference proteome</keyword>
<dbReference type="RefSeq" id="WP_121221063.1">
    <property type="nucleotide sequence ID" value="NZ_JBIUBA010000002.1"/>
</dbReference>
<dbReference type="SUPFAM" id="SSF50249">
    <property type="entry name" value="Nucleic acid-binding proteins"/>
    <property type="match status" value="1"/>
</dbReference>
<sequence length="143" mass="15603">MAGEITLTVIGRLTADPELRFTQAGTPVSNFTIASNPRTFDRGTGEWRDADAVFLRCTCWKQLAENTAASLHRGSHVIAHGRLRQRTFEKDGVKHTIVELDVDEIGAALRFATVTITKPDRAGTRAEDTAGDLVPVGPDEPNF</sequence>
<protein>
    <recommendedName>
        <fullName evidence="2 3">Single-stranded DNA-binding protein</fullName>
        <shortName evidence="2">SSB</shortName>
    </recommendedName>
</protein>
<dbReference type="PANTHER" id="PTHR10302:SF27">
    <property type="entry name" value="SINGLE-STRANDED DNA-BINDING PROTEIN"/>
    <property type="match status" value="1"/>
</dbReference>
<dbReference type="PROSITE" id="PS50935">
    <property type="entry name" value="SSB"/>
    <property type="match status" value="1"/>
</dbReference>
<evidence type="ECO:0000313" key="6">
    <source>
        <dbReference type="Proteomes" id="UP000272729"/>
    </source>
</evidence>
<feature type="region of interest" description="Disordered" evidence="4">
    <location>
        <begin position="121"/>
        <end position="143"/>
    </location>
</feature>
<evidence type="ECO:0000256" key="2">
    <source>
        <dbReference type="HAMAP-Rule" id="MF_00984"/>
    </source>
</evidence>
<dbReference type="Proteomes" id="UP000272729">
    <property type="component" value="Unassembled WGS sequence"/>
</dbReference>
<proteinExistence type="inferred from homology"/>
<dbReference type="PANTHER" id="PTHR10302">
    <property type="entry name" value="SINGLE-STRANDED DNA-BINDING PROTEIN"/>
    <property type="match status" value="1"/>
</dbReference>
<dbReference type="NCBIfam" id="TIGR00621">
    <property type="entry name" value="ssb"/>
    <property type="match status" value="1"/>
</dbReference>
<dbReference type="GO" id="GO:0003697">
    <property type="term" value="F:single-stranded DNA binding"/>
    <property type="evidence" value="ECO:0007669"/>
    <property type="project" value="UniProtKB-UniRule"/>
</dbReference>
<keyword evidence="1 2" id="KW-0238">DNA-binding</keyword>
<dbReference type="InterPro" id="IPR011344">
    <property type="entry name" value="ssDNA-bd"/>
</dbReference>
<dbReference type="AlphaFoldDB" id="A0A495X918"/>
<dbReference type="Gene3D" id="2.40.50.140">
    <property type="entry name" value="Nucleic acid-binding proteins"/>
    <property type="match status" value="1"/>
</dbReference>
<dbReference type="EMBL" id="RBXR01000001">
    <property type="protein sequence ID" value="RKT69364.1"/>
    <property type="molecule type" value="Genomic_DNA"/>
</dbReference>
<evidence type="ECO:0000256" key="3">
    <source>
        <dbReference type="RuleBase" id="RU000524"/>
    </source>
</evidence>
<dbReference type="InterPro" id="IPR012340">
    <property type="entry name" value="NA-bd_OB-fold"/>
</dbReference>
<dbReference type="CDD" id="cd04496">
    <property type="entry name" value="SSB_OBF"/>
    <property type="match status" value="1"/>
</dbReference>
<dbReference type="InterPro" id="IPR000424">
    <property type="entry name" value="Primosome_PriB/ssb"/>
</dbReference>
<dbReference type="GO" id="GO:0006260">
    <property type="term" value="P:DNA replication"/>
    <property type="evidence" value="ECO:0007669"/>
    <property type="project" value="InterPro"/>
</dbReference>
<dbReference type="GO" id="GO:0009295">
    <property type="term" value="C:nucleoid"/>
    <property type="evidence" value="ECO:0007669"/>
    <property type="project" value="TreeGrafter"/>
</dbReference>
<comment type="subunit">
    <text evidence="2">Homotetramer.</text>
</comment>
<gene>
    <name evidence="5" type="ORF">DFJ66_2583</name>
</gene>
<comment type="caution">
    <text evidence="5">The sequence shown here is derived from an EMBL/GenBank/DDBJ whole genome shotgun (WGS) entry which is preliminary data.</text>
</comment>
<reference evidence="5 6" key="1">
    <citation type="submission" date="2018-10" db="EMBL/GenBank/DDBJ databases">
        <title>Sequencing the genomes of 1000 actinobacteria strains.</title>
        <authorList>
            <person name="Klenk H.-P."/>
        </authorList>
    </citation>
    <scope>NUCLEOTIDE SEQUENCE [LARGE SCALE GENOMIC DNA]</scope>
    <source>
        <strain evidence="5 6">DSM 43911</strain>
    </source>
</reference>
<dbReference type="HAMAP" id="MF_00984">
    <property type="entry name" value="SSB"/>
    <property type="match status" value="1"/>
</dbReference>
<evidence type="ECO:0000256" key="4">
    <source>
        <dbReference type="SAM" id="MobiDB-lite"/>
    </source>
</evidence>
<accession>A0A495X918</accession>